<evidence type="ECO:0000256" key="9">
    <source>
        <dbReference type="ARBA" id="ARBA00023242"/>
    </source>
</evidence>
<reference evidence="16" key="2">
    <citation type="submission" date="2025-08" db="UniProtKB">
        <authorList>
            <consortium name="Ensembl"/>
        </authorList>
    </citation>
    <scope>IDENTIFICATION</scope>
</reference>
<evidence type="ECO:0000256" key="4">
    <source>
        <dbReference type="ARBA" id="ARBA00022737"/>
    </source>
</evidence>
<comment type="catalytic activity">
    <reaction evidence="11">
        <text>ATP + H2O = ADP + phosphate + H(+)</text>
        <dbReference type="Rhea" id="RHEA:13065"/>
        <dbReference type="ChEBI" id="CHEBI:15377"/>
        <dbReference type="ChEBI" id="CHEBI:15378"/>
        <dbReference type="ChEBI" id="CHEBI:30616"/>
        <dbReference type="ChEBI" id="CHEBI:43474"/>
        <dbReference type="ChEBI" id="CHEBI:456216"/>
        <dbReference type="EC" id="3.6.4.13"/>
    </reaction>
</comment>
<dbReference type="PROSITE" id="PS51194">
    <property type="entry name" value="HELICASE_CTER"/>
    <property type="match status" value="2"/>
</dbReference>
<evidence type="ECO:0000256" key="5">
    <source>
        <dbReference type="ARBA" id="ARBA00022741"/>
    </source>
</evidence>
<evidence type="ECO:0000256" key="15">
    <source>
        <dbReference type="SAM" id="MobiDB-lite"/>
    </source>
</evidence>
<organism evidence="16 17">
    <name type="scientific">Corvus moneduloides</name>
    <name type="common">New Caledonian crow</name>
    <dbReference type="NCBI Taxonomy" id="1196302"/>
    <lineage>
        <taxon>Eukaryota</taxon>
        <taxon>Metazoa</taxon>
        <taxon>Chordata</taxon>
        <taxon>Craniata</taxon>
        <taxon>Vertebrata</taxon>
        <taxon>Euteleostomi</taxon>
        <taxon>Archelosauria</taxon>
        <taxon>Archosauria</taxon>
        <taxon>Dinosauria</taxon>
        <taxon>Saurischia</taxon>
        <taxon>Theropoda</taxon>
        <taxon>Coelurosauria</taxon>
        <taxon>Aves</taxon>
        <taxon>Neognathae</taxon>
        <taxon>Neoaves</taxon>
        <taxon>Telluraves</taxon>
        <taxon>Australaves</taxon>
        <taxon>Passeriformes</taxon>
        <taxon>Corvoidea</taxon>
        <taxon>Corvidae</taxon>
        <taxon>Corvus</taxon>
    </lineage>
</organism>
<dbReference type="InterPro" id="IPR035892">
    <property type="entry name" value="C2_domain_sf"/>
</dbReference>
<evidence type="ECO:0000256" key="8">
    <source>
        <dbReference type="ARBA" id="ARBA00022840"/>
    </source>
</evidence>
<dbReference type="InterPro" id="IPR011545">
    <property type="entry name" value="DEAD/DEAH_box_helicase_dom"/>
</dbReference>
<dbReference type="SMART" id="SM00490">
    <property type="entry name" value="HELICc"/>
    <property type="match status" value="2"/>
</dbReference>
<feature type="region of interest" description="Disordered" evidence="15">
    <location>
        <begin position="1466"/>
        <end position="1498"/>
    </location>
</feature>
<comment type="subcellular location">
    <subcellularLocation>
        <location evidence="1">Nucleus</location>
    </subcellularLocation>
</comment>
<dbReference type="EC" id="3.6.4.13" evidence="3"/>
<evidence type="ECO:0000256" key="7">
    <source>
        <dbReference type="ARBA" id="ARBA00022806"/>
    </source>
</evidence>
<dbReference type="CDD" id="cd18795">
    <property type="entry name" value="SF2_C_Ski2"/>
    <property type="match status" value="2"/>
</dbReference>
<evidence type="ECO:0000256" key="10">
    <source>
        <dbReference type="ARBA" id="ARBA00034541"/>
    </source>
</evidence>
<dbReference type="CDD" id="cd18021">
    <property type="entry name" value="DEXHc_Brr2_2"/>
    <property type="match status" value="1"/>
</dbReference>
<dbReference type="FunFam" id="3.40.50.300:FF:000368">
    <property type="entry name" value="U5 small nuclear ribonucleoprotein 200 kDa helicase"/>
    <property type="match status" value="1"/>
</dbReference>
<dbReference type="InterPro" id="IPR027417">
    <property type="entry name" value="P-loop_NTPase"/>
</dbReference>
<dbReference type="Gene3D" id="1.10.150.20">
    <property type="entry name" value="5' to 3' exonuclease, C-terminal subdomain"/>
    <property type="match status" value="2"/>
</dbReference>
<dbReference type="Gene3D" id="1.10.3380.10">
    <property type="entry name" value="Sec63 N-terminal domain-like domain"/>
    <property type="match status" value="3"/>
</dbReference>
<dbReference type="FunFam" id="3.40.50.300:FF:003287">
    <property type="entry name" value="U5 small nuclear ribonucleoprotein 200 kDa helicase"/>
    <property type="match status" value="1"/>
</dbReference>
<dbReference type="FunFam" id="1.10.10.10:FF:000012">
    <property type="entry name" value="U5 small nuclear ribonucleoprotein helicase"/>
    <property type="match status" value="1"/>
</dbReference>
<evidence type="ECO:0000313" key="16">
    <source>
        <dbReference type="Ensembl" id="ENSCMUP00000033491.1"/>
    </source>
</evidence>
<protein>
    <recommendedName>
        <fullName evidence="10">U5 small nuclear ribonucleoprotein 200 kDa helicase</fullName>
        <ecNumber evidence="3">3.6.4.13</ecNumber>
    </recommendedName>
    <alternativeName>
        <fullName evidence="13">BRR2 homolog</fullName>
    </alternativeName>
    <alternativeName>
        <fullName evidence="14">U5 snRNP-specific 200 kDa protein</fullName>
    </alternativeName>
</protein>
<dbReference type="InterPro" id="IPR050474">
    <property type="entry name" value="Hel308_SKI2-like"/>
</dbReference>
<comment type="subunit">
    <text evidence="12">Component of a core complex containing at least PRPF8, SNRNP200, EFTUD2 and SNRNP40. Component of the U5 snRNP and U4/U6-U5 tri-snRNP complexes, building blocks of the spliceosome. Component of the U4/U6-U5 tri-snRNP complex composed of the U4, U6 and U5 snRNAs and at least PRPF3, PRPF4, PRPF6, PRPF8, PRPF31, SNRNP200, TXNL4A, SNRNP40, DDX23, CD2BP2, PPIH, SNU13, EFTUD2, SART1 and USP39. Component of precatalytic, catalytic and postcatalytic spliceosomal complexes. Component of the minor spliceosome, which splices U12-type introns. Interacts with C9orf78; the interaction is direct and mutually exclusive with its interaction with WBP4. Interacts with WBP4; the interaction is mutually exclusive with its interaction with C9orf78. Interacts with PRPF8. Interacts with TSSC4; the interaction is direct, excludes recruitment of C9ORF78 and WBP4 to SNRNP200 and negatively regulates its RNA helicase activity.</text>
</comment>
<dbReference type="SUPFAM" id="SSF46785">
    <property type="entry name" value="Winged helix' DNA-binding domain"/>
    <property type="match status" value="2"/>
</dbReference>
<dbReference type="SMART" id="SM00973">
    <property type="entry name" value="Sec63"/>
    <property type="match status" value="2"/>
</dbReference>
<dbReference type="PROSITE" id="PS51192">
    <property type="entry name" value="HELICASE_ATP_BIND_1"/>
    <property type="match status" value="2"/>
</dbReference>
<accession>A0A8U7P3G0</accession>
<dbReference type="SUPFAM" id="SSF52540">
    <property type="entry name" value="P-loop containing nucleoside triphosphate hydrolases"/>
    <property type="match status" value="4"/>
</dbReference>
<dbReference type="Proteomes" id="UP000694553">
    <property type="component" value="Unassembled WGS sequence"/>
</dbReference>
<evidence type="ECO:0000256" key="6">
    <source>
        <dbReference type="ARBA" id="ARBA00022801"/>
    </source>
</evidence>
<keyword evidence="8" id="KW-0067">ATP-binding</keyword>
<keyword evidence="9" id="KW-0539">Nucleus</keyword>
<dbReference type="FunFam" id="1.10.150.20:FF:000013">
    <property type="entry name" value="U5 small nuclear ribonucleoprotein kDa helicase"/>
    <property type="match status" value="1"/>
</dbReference>
<feature type="compositionally biased region" description="Polar residues" evidence="15">
    <location>
        <begin position="1477"/>
        <end position="1491"/>
    </location>
</feature>
<proteinExistence type="inferred from homology"/>
<dbReference type="Pfam" id="PF23445">
    <property type="entry name" value="WHD_SNRNP200"/>
    <property type="match status" value="2"/>
</dbReference>
<keyword evidence="4" id="KW-0677">Repeat</keyword>
<feature type="region of interest" description="Disordered" evidence="15">
    <location>
        <begin position="2631"/>
        <end position="2675"/>
    </location>
</feature>
<dbReference type="GO" id="GO:0005634">
    <property type="term" value="C:nucleus"/>
    <property type="evidence" value="ECO:0007669"/>
    <property type="project" value="UniProtKB-SubCell"/>
</dbReference>
<keyword evidence="6" id="KW-0378">Hydrolase</keyword>
<dbReference type="InterPro" id="IPR004179">
    <property type="entry name" value="Sec63-dom"/>
</dbReference>
<evidence type="ECO:0000313" key="17">
    <source>
        <dbReference type="Proteomes" id="UP000694553"/>
    </source>
</evidence>
<dbReference type="Gene3D" id="2.60.40.150">
    <property type="entry name" value="C2 domain"/>
    <property type="match status" value="1"/>
</dbReference>
<evidence type="ECO:0000256" key="1">
    <source>
        <dbReference type="ARBA" id="ARBA00004123"/>
    </source>
</evidence>
<dbReference type="SMART" id="SM00487">
    <property type="entry name" value="DEXDc"/>
    <property type="match status" value="2"/>
</dbReference>
<reference evidence="16" key="3">
    <citation type="submission" date="2025-09" db="UniProtKB">
        <authorList>
            <consortium name="Ensembl"/>
        </authorList>
    </citation>
    <scope>IDENTIFICATION</scope>
</reference>
<dbReference type="FunFam" id="1.10.10.10:FF:000024">
    <property type="entry name" value="U5 small nuclear ribonucleoprotein helicase"/>
    <property type="match status" value="1"/>
</dbReference>
<dbReference type="PANTHER" id="PTHR47961">
    <property type="entry name" value="DNA POLYMERASE THETA, PUTATIVE (AFU_ORTHOLOGUE AFUA_1G05260)-RELATED"/>
    <property type="match status" value="1"/>
</dbReference>
<feature type="compositionally biased region" description="Gly residues" evidence="15">
    <location>
        <begin position="2642"/>
        <end position="2654"/>
    </location>
</feature>
<dbReference type="GO" id="GO:0003676">
    <property type="term" value="F:nucleic acid binding"/>
    <property type="evidence" value="ECO:0007669"/>
    <property type="project" value="InterPro"/>
</dbReference>
<dbReference type="FunFam" id="1.10.150.20:FF:000004">
    <property type="entry name" value="U5 small nuclear ribonucleoprotein helicase"/>
    <property type="match status" value="1"/>
</dbReference>
<dbReference type="GO" id="GO:0006397">
    <property type="term" value="P:mRNA processing"/>
    <property type="evidence" value="ECO:0007669"/>
    <property type="project" value="UniProtKB-ARBA"/>
</dbReference>
<dbReference type="GO" id="GO:0003724">
    <property type="term" value="F:RNA helicase activity"/>
    <property type="evidence" value="ECO:0007669"/>
    <property type="project" value="UniProtKB-EC"/>
</dbReference>
<dbReference type="Pfam" id="PF00271">
    <property type="entry name" value="Helicase_C"/>
    <property type="match status" value="2"/>
</dbReference>
<dbReference type="InterPro" id="IPR014001">
    <property type="entry name" value="Helicase_ATP-bd"/>
</dbReference>
<dbReference type="FunFam" id="3.40.50.300:FF:000254">
    <property type="entry name" value="U5 small nuclear ribonucleoprotein helicase"/>
    <property type="match status" value="1"/>
</dbReference>
<evidence type="ECO:0000256" key="13">
    <source>
        <dbReference type="ARBA" id="ARBA00075915"/>
    </source>
</evidence>
<dbReference type="InterPro" id="IPR057842">
    <property type="entry name" value="WH_MER3"/>
</dbReference>
<dbReference type="Gene3D" id="3.40.50.300">
    <property type="entry name" value="P-loop containing nucleotide triphosphate hydrolases"/>
    <property type="match status" value="4"/>
</dbReference>
<dbReference type="Pfam" id="PF00270">
    <property type="entry name" value="DEAD"/>
    <property type="match status" value="2"/>
</dbReference>
<dbReference type="InterPro" id="IPR036390">
    <property type="entry name" value="WH_DNA-bd_sf"/>
</dbReference>
<reference evidence="17" key="1">
    <citation type="submission" date="2019-10" db="EMBL/GenBank/DDBJ databases">
        <title>Corvus moneduloides (New Caledonian crow) genome, bCorMon1, primary haplotype.</title>
        <authorList>
            <person name="Rutz C."/>
            <person name="Fungtammasan C."/>
            <person name="Mountcastle J."/>
            <person name="Formenti G."/>
            <person name="Chow W."/>
            <person name="Howe K."/>
            <person name="Steele M.P."/>
            <person name="Fernandes J."/>
            <person name="Gilbert M.T.P."/>
            <person name="Fedrigo O."/>
            <person name="Jarvis E.D."/>
            <person name="Gemmell N."/>
        </authorList>
    </citation>
    <scope>NUCLEOTIDE SEQUENCE [LARGE SCALE GENOMIC DNA]</scope>
</reference>
<dbReference type="FunFam" id="2.60.40.150:FF:000004">
    <property type="entry name" value="RNA helicase, activating signal cointegrator 1"/>
    <property type="match status" value="1"/>
</dbReference>
<evidence type="ECO:0000256" key="11">
    <source>
        <dbReference type="ARBA" id="ARBA00047984"/>
    </source>
</evidence>
<dbReference type="PANTHER" id="PTHR47961:SF4">
    <property type="entry name" value="ACTIVATING SIGNAL COINTEGRATOR 1 COMPLEX SUBUNIT 3"/>
    <property type="match status" value="1"/>
</dbReference>
<dbReference type="Ensembl" id="ENSCMUT00000036197.1">
    <property type="protein sequence ID" value="ENSCMUP00000033491.1"/>
    <property type="gene ID" value="ENSCMUG00000017350.1"/>
</dbReference>
<evidence type="ECO:0000256" key="12">
    <source>
        <dbReference type="ARBA" id="ARBA00064629"/>
    </source>
</evidence>
<gene>
    <name evidence="16" type="primary">SNRNP200</name>
</gene>
<dbReference type="GO" id="GO:0016787">
    <property type="term" value="F:hydrolase activity"/>
    <property type="evidence" value="ECO:0007669"/>
    <property type="project" value="UniProtKB-KW"/>
</dbReference>
<comment type="similarity">
    <text evidence="2">Belongs to the helicase family. SKI2 subfamily.</text>
</comment>
<keyword evidence="17" id="KW-1185">Reference proteome</keyword>
<keyword evidence="7" id="KW-0347">Helicase</keyword>
<evidence type="ECO:0000256" key="3">
    <source>
        <dbReference type="ARBA" id="ARBA00012552"/>
    </source>
</evidence>
<keyword evidence="5" id="KW-0547">Nucleotide-binding</keyword>
<dbReference type="InterPro" id="IPR036388">
    <property type="entry name" value="WH-like_DNA-bd_sf"/>
</dbReference>
<dbReference type="Gene3D" id="1.10.10.10">
    <property type="entry name" value="Winged helix-like DNA-binding domain superfamily/Winged helix DNA-binding domain"/>
    <property type="match status" value="2"/>
</dbReference>
<dbReference type="GO" id="GO:0005524">
    <property type="term" value="F:ATP binding"/>
    <property type="evidence" value="ECO:0007669"/>
    <property type="project" value="UniProtKB-KW"/>
</dbReference>
<name>A0A8U7P3G0_CORMO</name>
<dbReference type="SUPFAM" id="SSF158702">
    <property type="entry name" value="Sec63 N-terminal domain-like"/>
    <property type="match status" value="2"/>
</dbReference>
<dbReference type="Pfam" id="PF02889">
    <property type="entry name" value="Sec63"/>
    <property type="match status" value="3"/>
</dbReference>
<evidence type="ECO:0000256" key="14">
    <source>
        <dbReference type="ARBA" id="ARBA00077567"/>
    </source>
</evidence>
<dbReference type="InterPro" id="IPR001650">
    <property type="entry name" value="Helicase_C-like"/>
</dbReference>
<sequence>MDPQGLAEGSPWPPGRAKPSWGARSVVVPGFGCLVHWVPGALGCPVLGFPLCCGALFWGTWCTVVPAPLRCPVLGCPLCYDARYWGTWCTGVPALLWCPVLGLPSPLQCPVFGVRLWGALSIAVPGFGVRLWGALSIAVARFLGCGFGVPSPLRCPVLGCPLHCGAQFWGAASGCPLHCGARFWGALSIAVPGFGVRLCGALSIAVPGFGVPSPLRCPVLGCGFGVPAPLQCPVLGCSFGVPSPLRCPVLGCGFGVPSPLRCPVLGCGFGVPSPWRCPVLGCSFGVPSPLRCPVLGCGFGVPSPLRCPVLGCGFGVPSPLRCPVLGCGFGVPSPLRCPVLGCGFGVPSPLQCPVLGCGCVVPSPLRCPVLGCGFGVPSPLRCPVLGCPLHCGARFWGAALGCPLHCGARFWGAAVRCPLHCSAQFWGAALGCPLHCGARFWGALSIAVPGFGVRLWGARSIAVPSFGVQLWGALSIAVPGFGVRLCGALSIAVPGFGVRLWGALSIAVPGFGVRLWGALSIAVPGFGVRLWGALSIAVPGFGVRLWGALSIAVPGFGVRLWGALSIAVPGFGVPSPLRCPVLGCGFGVPAPLQCPVLGCGFGVPSPLQCPVLGCGFGVPSPLRCPALWCPLHCGARFWGAALGCPLHCSARFWGAASGCPLHCGARFLGCGFGVPSPLQCPVLGCGFGVPSPLRCPVLGCPLHCGARFWGAALGCPLHCSAWFWGAALGCPLHCGARFWGAALGCPLHCGARLWGALSIAVPGCGVRLRGALSIAVPGFGVRLWGALSIAVPGFGVPSPLRCPVLGCGCVVPSPLRCPVVGCGFGVPSPLRCPALGCGFGVPSPLQCPVLGCGFGVPSPLRCPALGCPLHCSARFWGAASGCPLHCGARLWGALSIAVPGFGVQLWGALSIAVPGFGVQLRGALSPGQAGRRGERRGRCLQGAGKTNVALMCMLREIGKHINMDGTINVDDFKIIYIAPMRSLVQEMVGSFGKRLATYGITVAELTGDHQLCKEEISATQIIVCTPEKWDIITRKGGERTYTQLVRLVILDEIHLLHDDRGPVLESLVARAIRNIEMTQEDVRLVGLSATLPNYEDVATFLRVDPAKGLFYFDNSFRPVPLEQTYVGITEKKAIKQKIWEKNWEKIGKKSGKNVGKIGKKLGKIGKKSGKNGGKIGNNLAFAPGSPAFPSVPGAAAALPQNLELKDLLPYGFAIHHAGMTRVDRTLVEDLFADKHIQVLVSTATLAWGVNLPAHTVIIKGTQVYSPEKGRWTELGALDILQMLGRAGRPQYDTKGEGILITSHGELQYYLSLLNQQLPIESQMVAKLPDMLNAEAVLGNVQNAKDAVNWLGYTYLYIRMLRSPTLYGISHDDLKADPLLEQRRLDLVHTAALMLDKNNLVKYDKKTGNFQVTELGRIASHYYITNETVQTYNQLLKPTLSEIELFRVFSLSSEFRNITVREVRAQPERAAAAGGRRQTPNNSQRQPTASREVTTEPLPVPQSAGRLMRAIFEIVLNRGWAQLTDKTLNLCKMIDKRMWQSMCPLRQFKKLPEEVVKKIEKKNFPFERLYDLNHNEIGLIRMPKMGKTIHKYVHLFPKLELSVHLQPITRSTLKVELTITPDFQWDEKVHGSSEAFWILVEDVDSEVILHHEYFLLKAKYAQDEHLVTFFVPVFEPLPPQYFIRVVSDRWLSCETQLPVSFRHLILPEKYPPPTELLDLQPLPVSALRNSAFEGLYQDKFPFFNPIQTQVFNTVYNSDDNVFVGAPTGSGKTICAEFAILRMLLQNSEGRCVYITPMEALVFMDWYEKFQERLNKKVVLLTGETSTDLKLLGKGNIIISTPEKWDILSRRWKQRKNVQNVNLFIVDEVHLIGGENGPVLEVICSRMRYISSQIERPIRIVALSSSLSNAKDVAHWLGCSATATFNFHPNVRPVPLELHIQGFNISHTQTRLLSMAKPVYHAVMKHSPKKPVLVFVPSRKQTRLTAINILTTCKDLVPYLEKLSDPTLKETLVNGVGYLHEGLTAMERRVVEQLFSSGAVQVMVASRSLCWGMNIAAHLVIIMDTQYYNGKIHAYVDYPIYDVLQMVGHANRPLQDDEGRCVIMCQGSKKDFFKKFLYEPLPVESHLDHCMHDHFNAEIVTKTIENKQDAVDYLTWTFLYRRMTQNPNYYNLQGVSHRHLSDHLSELVEQTLSDLEQSKCISIEDEMDVAPLNLGMIAAYYYINYTTIGAQNPGIWRLPQKIRSFLAQKVPHKLTNPKFNDPHVKTNLLLQAHLSRMQLSAELQSDTEEILSKAIRLIQACVDVLSSNGWLSPALAAMELAQMVTQAMWSKDSYLKQLPHFTSEHIKRCTDKVRPRGHVFDIMEMEDEERTALLQLPEAQIADVARFCNRYPNIELSYEVGDRDSIRRFVWDHRDHWDHGDHWDGITGMGSGWFCNRYPNIELSYEVGDRDSIRRFVWDHRDHRDHWDGITGMGSGWFCNRYPNIELSYEVGDGDSIRRRVWIGDGIRMGSGWDQDGIRVVDGMRVGLGLWMGTGLWMGSGWDWDGIRVVDGIRLGSGWDWDGIGMGLGWYQGCGWDWDGIRMGSGWDQGCGWDQDGVRMGSGWDQGCGWDRDGIGMGSGLWMGSGWDPAVADPALRPQRRPRGGAGAAGAGGGGHRAGHRPPVPTGTAGPGWGGTGWDGVGWGGMGWGGMGWDGTGWDGVGWGGMGWGGTGWDGAGWDGVGWGGMGWGGTGWDGAGWDGAGWDGMGRDGMGRDGVGWDGVGLSPTLSVRVPVPVCPCVPLSLCPALVSPEMSPEMSPCPRCP</sequence>
<evidence type="ECO:0000256" key="2">
    <source>
        <dbReference type="ARBA" id="ARBA00010140"/>
    </source>
</evidence>